<feature type="compositionally biased region" description="Basic and acidic residues" evidence="1">
    <location>
        <begin position="193"/>
        <end position="211"/>
    </location>
</feature>
<dbReference type="EMBL" id="JBBPBM010000019">
    <property type="protein sequence ID" value="KAK8553777.1"/>
    <property type="molecule type" value="Genomic_DNA"/>
</dbReference>
<dbReference type="PANTHER" id="PTHR33448:SF10">
    <property type="entry name" value="PROTAMINE P1 FAMILY PROTEIN"/>
    <property type="match status" value="1"/>
</dbReference>
<feature type="region of interest" description="Disordered" evidence="1">
    <location>
        <begin position="1"/>
        <end position="61"/>
    </location>
</feature>
<feature type="region of interest" description="Disordered" evidence="1">
    <location>
        <begin position="184"/>
        <end position="249"/>
    </location>
</feature>
<organism evidence="2 3">
    <name type="scientific">Hibiscus sabdariffa</name>
    <name type="common">roselle</name>
    <dbReference type="NCBI Taxonomy" id="183260"/>
    <lineage>
        <taxon>Eukaryota</taxon>
        <taxon>Viridiplantae</taxon>
        <taxon>Streptophyta</taxon>
        <taxon>Embryophyta</taxon>
        <taxon>Tracheophyta</taxon>
        <taxon>Spermatophyta</taxon>
        <taxon>Magnoliopsida</taxon>
        <taxon>eudicotyledons</taxon>
        <taxon>Gunneridae</taxon>
        <taxon>Pentapetalae</taxon>
        <taxon>rosids</taxon>
        <taxon>malvids</taxon>
        <taxon>Malvales</taxon>
        <taxon>Malvaceae</taxon>
        <taxon>Malvoideae</taxon>
        <taxon>Hibiscus</taxon>
    </lineage>
</organism>
<reference evidence="2 3" key="1">
    <citation type="journal article" date="2024" name="G3 (Bethesda)">
        <title>Genome assembly of Hibiscus sabdariffa L. provides insights into metabolisms of medicinal natural products.</title>
        <authorList>
            <person name="Kim T."/>
        </authorList>
    </citation>
    <scope>NUCLEOTIDE SEQUENCE [LARGE SCALE GENOMIC DNA]</scope>
    <source>
        <strain evidence="2">TK-2024</strain>
        <tissue evidence="2">Old leaves</tissue>
    </source>
</reference>
<comment type="caution">
    <text evidence="2">The sequence shown here is derived from an EMBL/GenBank/DDBJ whole genome shotgun (WGS) entry which is preliminary data.</text>
</comment>
<gene>
    <name evidence="2" type="ORF">V6N12_030760</name>
</gene>
<evidence type="ECO:0000256" key="1">
    <source>
        <dbReference type="SAM" id="MobiDB-lite"/>
    </source>
</evidence>
<evidence type="ECO:0000313" key="2">
    <source>
        <dbReference type="EMBL" id="KAK8553777.1"/>
    </source>
</evidence>
<name>A0ABR2E6W3_9ROSI</name>
<sequence length="280" mass="31552">MKLPSKPISSPCRPDKYPPQLMRFLRSKSASRSRGRSRSSPMFVKRKNAAIETQEPSSPKVTCMGQVRVKLPKQPASKSPTRRNGRSKWTTGALFCHNFAGKVKVKPLVTPQEKWGRFFFGSCTKPNAREDLSKIQGNEEEAKIFSSSSCPSPPKNALILTRSRSAPYRSSSLAYRFWESPLASHGTNEETELENRASKKEEKPDSGKESICENSNHGSQMVSGTEENPEKSENKEEPRTEQMGNVRPLILTRCKSEPARTAARFHPEMSFWKKRTLGFT</sequence>
<protein>
    <submittedName>
        <fullName evidence="2">Uncharacterized protein</fullName>
    </submittedName>
</protein>
<evidence type="ECO:0000313" key="3">
    <source>
        <dbReference type="Proteomes" id="UP001472677"/>
    </source>
</evidence>
<dbReference type="PANTHER" id="PTHR33448">
    <property type="entry name" value="CHLOROPLAST PROTEIN HCF243-RELATED"/>
    <property type="match status" value="1"/>
</dbReference>
<feature type="compositionally biased region" description="Basic and acidic residues" evidence="1">
    <location>
        <begin position="228"/>
        <end position="240"/>
    </location>
</feature>
<feature type="compositionally biased region" description="Basic residues" evidence="1">
    <location>
        <begin position="25"/>
        <end position="37"/>
    </location>
</feature>
<keyword evidence="3" id="KW-1185">Reference proteome</keyword>
<dbReference type="Proteomes" id="UP001472677">
    <property type="component" value="Unassembled WGS sequence"/>
</dbReference>
<proteinExistence type="predicted"/>
<feature type="compositionally biased region" description="Polar residues" evidence="1">
    <location>
        <begin position="212"/>
        <end position="225"/>
    </location>
</feature>
<accession>A0ABR2E6W3</accession>